<dbReference type="Proteomes" id="UP000000493">
    <property type="component" value="Chromosome"/>
</dbReference>
<reference evidence="3" key="1">
    <citation type="submission" date="2011-06" db="EMBL/GenBank/DDBJ databases">
        <title>The complete genome of chromosome of Runella slithyformis DSM 19594.</title>
        <authorList>
            <consortium name="US DOE Joint Genome Institute (JGI-PGF)"/>
            <person name="Lucas S."/>
            <person name="Han J."/>
            <person name="Lapidus A."/>
            <person name="Bruce D."/>
            <person name="Goodwin L."/>
            <person name="Pitluck S."/>
            <person name="Peters L."/>
            <person name="Kyrpides N."/>
            <person name="Mavromatis K."/>
            <person name="Ivanova N."/>
            <person name="Ovchinnikova G."/>
            <person name="Zhang X."/>
            <person name="Misra M."/>
            <person name="Detter J.C."/>
            <person name="Tapia R."/>
            <person name="Han C."/>
            <person name="Land M."/>
            <person name="Hauser L."/>
            <person name="Markowitz V."/>
            <person name="Cheng J.-F."/>
            <person name="Hugenholtz P."/>
            <person name="Woyke T."/>
            <person name="Wu D."/>
            <person name="Tindall B."/>
            <person name="Faehrich R."/>
            <person name="Brambilla E."/>
            <person name="Klenk H.-P."/>
            <person name="Eisen J.A."/>
        </authorList>
    </citation>
    <scope>NUCLEOTIDE SEQUENCE [LARGE SCALE GENOMIC DNA]</scope>
    <source>
        <strain evidence="3">ATCC 29530 / DSM 19594 / LMG 11500 / NCIMB 11436 / LSU 4</strain>
    </source>
</reference>
<organism evidence="2 3">
    <name type="scientific">Runella slithyformis (strain ATCC 29530 / DSM 19594 / LMG 11500 / NCIMB 11436 / LSU 4)</name>
    <dbReference type="NCBI Taxonomy" id="761193"/>
    <lineage>
        <taxon>Bacteria</taxon>
        <taxon>Pseudomonadati</taxon>
        <taxon>Bacteroidota</taxon>
        <taxon>Cytophagia</taxon>
        <taxon>Cytophagales</taxon>
        <taxon>Spirosomataceae</taxon>
        <taxon>Runella</taxon>
    </lineage>
</organism>
<dbReference type="AlphaFoldDB" id="A0A7U3ZKZ8"/>
<protein>
    <recommendedName>
        <fullName evidence="4">Neutral/alkaline non-lysosomal ceramidase N-terminal domain-containing protein</fullName>
    </recommendedName>
</protein>
<gene>
    <name evidence="2" type="ordered locus">Runsl_2743</name>
</gene>
<feature type="signal peptide" evidence="1">
    <location>
        <begin position="1"/>
        <end position="18"/>
    </location>
</feature>
<keyword evidence="1" id="KW-0732">Signal</keyword>
<feature type="chain" id="PRO_5030925425" description="Neutral/alkaline non-lysosomal ceramidase N-terminal domain-containing protein" evidence="1">
    <location>
        <begin position="19"/>
        <end position="414"/>
    </location>
</feature>
<evidence type="ECO:0000313" key="2">
    <source>
        <dbReference type="EMBL" id="AEI49140.1"/>
    </source>
</evidence>
<keyword evidence="3" id="KW-1185">Reference proteome</keyword>
<accession>A0A7U3ZKZ8</accession>
<sequence length="414" mass="44820">MKKLGWLLLLLMYFGADAQEFKAASALRVITPNPLLPVSGGIGTPKKATEKKGDLFARVLVLEKGSTRVAIVSVDNLGWSSILGNRSRALIKGIPPQNVLIGCTHTHSGPDAYGFPDQSGNTSADLKYLDECVRKIAEAVNEAVSKLEPATLKVAVGEAKGKIAYNYYAADLYDPRCGVIQAVSKAGKPIATLVNYAIHPEVLGAGRGILSPDLCGPLYDRIESKGGGMALFINGAQGGMVTADTRREANTEANTWEECIRIGELLGDEALRIAGTAVAVENPVLYCTSRVVEFPVESEMMKYILKNSPLKHVDAKSDAVSTQVNLLNIGPAQVLTIPGEALPNIGFYLKRHMNTKFPFLFGLTNDAFGYMLTKVDFNSFKRYDYVSRTSLGEMTGEIYIEQALKLVKESPKPE</sequence>
<evidence type="ECO:0008006" key="4">
    <source>
        <dbReference type="Google" id="ProtNLM"/>
    </source>
</evidence>
<evidence type="ECO:0000256" key="1">
    <source>
        <dbReference type="SAM" id="SignalP"/>
    </source>
</evidence>
<dbReference type="RefSeq" id="WP_013928449.1">
    <property type="nucleotide sequence ID" value="NC_015703.1"/>
</dbReference>
<name>A0A7U3ZKZ8_RUNSL</name>
<proteinExistence type="predicted"/>
<reference evidence="2 3" key="2">
    <citation type="journal article" date="2012" name="Stand. Genomic Sci.">
        <title>Complete genome sequence of the aquatic bacterium Runella slithyformis type strain (LSU 4(T)).</title>
        <authorList>
            <person name="Copeland A."/>
            <person name="Zhang X."/>
            <person name="Misra M."/>
            <person name="Lapidus A."/>
            <person name="Nolan M."/>
            <person name="Lucas S."/>
            <person name="Deshpande S."/>
            <person name="Cheng J.F."/>
            <person name="Tapia R."/>
            <person name="Goodwin L.A."/>
            <person name="Pitluck S."/>
            <person name="Liolios K."/>
            <person name="Pagani I."/>
            <person name="Ivanova N."/>
            <person name="Mikhailova N."/>
            <person name="Pati A."/>
            <person name="Chen A."/>
            <person name="Palaniappan K."/>
            <person name="Land M."/>
            <person name="Hauser L."/>
            <person name="Pan C."/>
            <person name="Jeffries C.D."/>
            <person name="Detter J.C."/>
            <person name="Brambilla E.M."/>
            <person name="Rohde M."/>
            <person name="Djao O.D."/>
            <person name="Goker M."/>
            <person name="Sikorski J."/>
            <person name="Tindall B.J."/>
            <person name="Woyke T."/>
            <person name="Bristow J."/>
            <person name="Eisen J.A."/>
            <person name="Markowitz V."/>
            <person name="Hugenholtz P."/>
            <person name="Kyrpides N.C."/>
            <person name="Klenk H.P."/>
            <person name="Mavromatis K."/>
        </authorList>
    </citation>
    <scope>NUCLEOTIDE SEQUENCE [LARGE SCALE GENOMIC DNA]</scope>
    <source>
        <strain evidence="3">ATCC 29530 / DSM 19594 / LMG 11500 / NCIMB 11436 / LSU 4</strain>
    </source>
</reference>
<evidence type="ECO:0000313" key="3">
    <source>
        <dbReference type="Proteomes" id="UP000000493"/>
    </source>
</evidence>
<dbReference type="KEGG" id="rsi:Runsl_2743"/>
<dbReference type="EMBL" id="CP002859">
    <property type="protein sequence ID" value="AEI49140.1"/>
    <property type="molecule type" value="Genomic_DNA"/>
</dbReference>